<dbReference type="EMBL" id="CAJJDN010000074">
    <property type="protein sequence ID" value="CAD8100456.1"/>
    <property type="molecule type" value="Genomic_DNA"/>
</dbReference>
<comment type="caution">
    <text evidence="1">The sequence shown here is derived from an EMBL/GenBank/DDBJ whole genome shotgun (WGS) entry which is preliminary data.</text>
</comment>
<keyword evidence="2" id="KW-1185">Reference proteome</keyword>
<sequence length="166" mass="19403">MSNINIMISKSIQKLRNHKRIDNQKKHSLINLVIQESLSTRQAAQKLQIKYSTAKYIVKNFKNRGSNLDEHTQHQSKQKSMVSNVSIIIDVSDGNIALVRNTQKLCYCDFLSLKEELKNNNLLQTSELIFQKLGKIPWNKINYKDCRDPEFLKAYLLKQHRLMKNS</sequence>
<proteinExistence type="predicted"/>
<evidence type="ECO:0000313" key="1">
    <source>
        <dbReference type="EMBL" id="CAD8100456.1"/>
    </source>
</evidence>
<gene>
    <name evidence="1" type="ORF">PSON_ATCC_30995.1.T0740038</name>
</gene>
<accession>A0A8S1PBC2</accession>
<organism evidence="1 2">
    <name type="scientific">Paramecium sonneborni</name>
    <dbReference type="NCBI Taxonomy" id="65129"/>
    <lineage>
        <taxon>Eukaryota</taxon>
        <taxon>Sar</taxon>
        <taxon>Alveolata</taxon>
        <taxon>Ciliophora</taxon>
        <taxon>Intramacronucleata</taxon>
        <taxon>Oligohymenophorea</taxon>
        <taxon>Peniculida</taxon>
        <taxon>Parameciidae</taxon>
        <taxon>Paramecium</taxon>
    </lineage>
</organism>
<evidence type="ECO:0000313" key="2">
    <source>
        <dbReference type="Proteomes" id="UP000692954"/>
    </source>
</evidence>
<dbReference type="AlphaFoldDB" id="A0A8S1PBC2"/>
<name>A0A8S1PBC2_9CILI</name>
<dbReference type="Proteomes" id="UP000692954">
    <property type="component" value="Unassembled WGS sequence"/>
</dbReference>
<dbReference type="OrthoDB" id="295553at2759"/>
<reference evidence="1" key="1">
    <citation type="submission" date="2021-01" db="EMBL/GenBank/DDBJ databases">
        <authorList>
            <consortium name="Genoscope - CEA"/>
            <person name="William W."/>
        </authorList>
    </citation>
    <scope>NUCLEOTIDE SEQUENCE</scope>
</reference>
<protein>
    <submittedName>
        <fullName evidence="1">Uncharacterized protein</fullName>
    </submittedName>
</protein>